<dbReference type="Gene3D" id="2.60.120.200">
    <property type="match status" value="1"/>
</dbReference>
<dbReference type="SUPFAM" id="SSF49899">
    <property type="entry name" value="Concanavalin A-like lectins/glucanases"/>
    <property type="match status" value="1"/>
</dbReference>
<dbReference type="AlphaFoldDB" id="A0A0F9MGJ5"/>
<feature type="non-terminal residue" evidence="1">
    <location>
        <position position="233"/>
    </location>
</feature>
<dbReference type="InterPro" id="IPR013320">
    <property type="entry name" value="ConA-like_dom_sf"/>
</dbReference>
<protein>
    <recommendedName>
        <fullName evidence="2">LamG-like jellyroll fold domain-containing protein</fullName>
    </recommendedName>
</protein>
<gene>
    <name evidence="1" type="ORF">LCGC14_1387300</name>
</gene>
<dbReference type="EMBL" id="LAZR01008924">
    <property type="protein sequence ID" value="KKM75735.1"/>
    <property type="molecule type" value="Genomic_DNA"/>
</dbReference>
<name>A0A0F9MGJ5_9ZZZZ</name>
<reference evidence="1" key="1">
    <citation type="journal article" date="2015" name="Nature">
        <title>Complex archaea that bridge the gap between prokaryotes and eukaryotes.</title>
        <authorList>
            <person name="Spang A."/>
            <person name="Saw J.H."/>
            <person name="Jorgensen S.L."/>
            <person name="Zaremba-Niedzwiedzka K."/>
            <person name="Martijn J."/>
            <person name="Lind A.E."/>
            <person name="van Eijk R."/>
            <person name="Schleper C."/>
            <person name="Guy L."/>
            <person name="Ettema T.J."/>
        </authorList>
    </citation>
    <scope>NUCLEOTIDE SEQUENCE</scope>
</reference>
<evidence type="ECO:0008006" key="2">
    <source>
        <dbReference type="Google" id="ProtNLM"/>
    </source>
</evidence>
<dbReference type="Pfam" id="PF13385">
    <property type="entry name" value="Laminin_G_3"/>
    <property type="match status" value="1"/>
</dbReference>
<accession>A0A0F9MGJ5</accession>
<organism evidence="1">
    <name type="scientific">marine sediment metagenome</name>
    <dbReference type="NCBI Taxonomy" id="412755"/>
    <lineage>
        <taxon>unclassified sequences</taxon>
        <taxon>metagenomes</taxon>
        <taxon>ecological metagenomes</taxon>
    </lineage>
</organism>
<comment type="caution">
    <text evidence="1">The sequence shown here is derived from an EMBL/GenBank/DDBJ whole genome shotgun (WGS) entry which is preliminary data.</text>
</comment>
<evidence type="ECO:0000313" key="1">
    <source>
        <dbReference type="EMBL" id="KKM75735.1"/>
    </source>
</evidence>
<sequence>MAISDLTSLITHWKLNEASGNRLDAHGTNTLGDNNTVLQGTGKIGEAADFEALNSEWLSRGIDTDFQLSADEDFTWAVWVKLESKPGNDMYFFHGASGAADKDTAYAIRWDNTGDRFEFVLGDETSAGIEAADNLGAPALATWYLIIVWHDKAANTINIQVNDGTVDSSAWANGTNSTFNGATELGRRSWSGAGTYFDGLLDSVSFWKGRVLTSAERTELYNGGAGLDYPFGV</sequence>
<proteinExistence type="predicted"/>